<protein>
    <submittedName>
        <fullName evidence="1">Uncharacterized protein</fullName>
    </submittedName>
</protein>
<keyword evidence="2" id="KW-1185">Reference proteome</keyword>
<evidence type="ECO:0000313" key="2">
    <source>
        <dbReference type="Proteomes" id="UP000078200"/>
    </source>
</evidence>
<dbReference type="AlphaFoldDB" id="A0A1A9VYU8"/>
<reference evidence="1" key="1">
    <citation type="submission" date="2020-05" db="UniProtKB">
        <authorList>
            <consortium name="EnsemblMetazoa"/>
        </authorList>
    </citation>
    <scope>IDENTIFICATION</scope>
    <source>
        <strain evidence="1">TTRI</strain>
    </source>
</reference>
<accession>A0A1A9VYU8</accession>
<organism evidence="1 2">
    <name type="scientific">Glossina austeni</name>
    <name type="common">Savannah tsetse fly</name>
    <dbReference type="NCBI Taxonomy" id="7395"/>
    <lineage>
        <taxon>Eukaryota</taxon>
        <taxon>Metazoa</taxon>
        <taxon>Ecdysozoa</taxon>
        <taxon>Arthropoda</taxon>
        <taxon>Hexapoda</taxon>
        <taxon>Insecta</taxon>
        <taxon>Pterygota</taxon>
        <taxon>Neoptera</taxon>
        <taxon>Endopterygota</taxon>
        <taxon>Diptera</taxon>
        <taxon>Brachycera</taxon>
        <taxon>Muscomorpha</taxon>
        <taxon>Hippoboscoidea</taxon>
        <taxon>Glossinidae</taxon>
        <taxon>Glossina</taxon>
    </lineage>
</organism>
<name>A0A1A9VYU8_GLOAU</name>
<dbReference type="EnsemblMetazoa" id="GAUT052029-RA">
    <property type="protein sequence ID" value="GAUT052029-PA"/>
    <property type="gene ID" value="GAUT052029"/>
</dbReference>
<dbReference type="VEuPathDB" id="VectorBase:GAUT052029"/>
<dbReference type="Proteomes" id="UP000078200">
    <property type="component" value="Unassembled WGS sequence"/>
</dbReference>
<sequence>MHWNEVELDTIDESFRFLSHSCRLAGRCIAHHKNVINNELMLFLNFLLKSDRSLKMLNSQHCPKLYRFITQSMHCCLSRLRGRYQDLVAEELDYRMIIDRSQVCVLVAARDSRGFMGFWKCSKIVALMS</sequence>
<evidence type="ECO:0000313" key="1">
    <source>
        <dbReference type="EnsemblMetazoa" id="GAUT052029-PA"/>
    </source>
</evidence>
<proteinExistence type="predicted"/>